<dbReference type="InterPro" id="IPR000843">
    <property type="entry name" value="HTH_LacI"/>
</dbReference>
<keyword evidence="3" id="KW-0804">Transcription</keyword>
<dbReference type="InterPro" id="IPR028082">
    <property type="entry name" value="Peripla_BP_I"/>
</dbReference>
<dbReference type="Pfam" id="PF00532">
    <property type="entry name" value="Peripla_BP_1"/>
    <property type="match status" value="1"/>
</dbReference>
<dbReference type="CDD" id="cd01392">
    <property type="entry name" value="HTH_LacI"/>
    <property type="match status" value="1"/>
</dbReference>
<keyword evidence="2" id="KW-0238">DNA-binding</keyword>
<dbReference type="PANTHER" id="PTHR30146">
    <property type="entry name" value="LACI-RELATED TRANSCRIPTIONAL REPRESSOR"/>
    <property type="match status" value="1"/>
</dbReference>
<evidence type="ECO:0000256" key="3">
    <source>
        <dbReference type="ARBA" id="ARBA00023163"/>
    </source>
</evidence>
<evidence type="ECO:0000256" key="1">
    <source>
        <dbReference type="ARBA" id="ARBA00023015"/>
    </source>
</evidence>
<dbReference type="OrthoDB" id="9805642at2"/>
<evidence type="ECO:0000313" key="5">
    <source>
        <dbReference type="EMBL" id="SNT11327.1"/>
    </source>
</evidence>
<reference evidence="5 6" key="1">
    <citation type="submission" date="2017-06" db="EMBL/GenBank/DDBJ databases">
        <authorList>
            <person name="Kim H.J."/>
            <person name="Triplett B.A."/>
        </authorList>
    </citation>
    <scope>NUCLEOTIDE SEQUENCE [LARGE SCALE GENOMIC DNA]</scope>
    <source>
        <strain evidence="5 6">U15</strain>
    </source>
</reference>
<evidence type="ECO:0000313" key="6">
    <source>
        <dbReference type="Proteomes" id="UP000198284"/>
    </source>
</evidence>
<dbReference type="SUPFAM" id="SSF53822">
    <property type="entry name" value="Periplasmic binding protein-like I"/>
    <property type="match status" value="1"/>
</dbReference>
<evidence type="ECO:0000256" key="2">
    <source>
        <dbReference type="ARBA" id="ARBA00023125"/>
    </source>
</evidence>
<dbReference type="EMBL" id="FZOT01000014">
    <property type="protein sequence ID" value="SNT11327.1"/>
    <property type="molecule type" value="Genomic_DNA"/>
</dbReference>
<dbReference type="Pfam" id="PF00356">
    <property type="entry name" value="LacI"/>
    <property type="match status" value="1"/>
</dbReference>
<proteinExistence type="predicted"/>
<protein>
    <submittedName>
        <fullName evidence="5">Transcriptional regulator, LacI family</fullName>
    </submittedName>
</protein>
<dbReference type="Proteomes" id="UP000198284">
    <property type="component" value="Unassembled WGS sequence"/>
</dbReference>
<dbReference type="PANTHER" id="PTHR30146:SF138">
    <property type="entry name" value="TRANSCRIPTIONAL REGULATORY PROTEIN"/>
    <property type="match status" value="1"/>
</dbReference>
<feature type="domain" description="HTH lacI-type" evidence="4">
    <location>
        <begin position="11"/>
        <end position="67"/>
    </location>
</feature>
<dbReference type="GO" id="GO:0000976">
    <property type="term" value="F:transcription cis-regulatory region binding"/>
    <property type="evidence" value="ECO:0007669"/>
    <property type="project" value="TreeGrafter"/>
</dbReference>
<organism evidence="5 6">
    <name type="scientific">Noviherbaspirillum humi</name>
    <dbReference type="NCBI Taxonomy" id="1688639"/>
    <lineage>
        <taxon>Bacteria</taxon>
        <taxon>Pseudomonadati</taxon>
        <taxon>Pseudomonadota</taxon>
        <taxon>Betaproteobacteria</taxon>
        <taxon>Burkholderiales</taxon>
        <taxon>Oxalobacteraceae</taxon>
        <taxon>Noviherbaspirillum</taxon>
    </lineage>
</organism>
<dbReference type="SUPFAM" id="SSF47413">
    <property type="entry name" value="lambda repressor-like DNA-binding domains"/>
    <property type="match status" value="1"/>
</dbReference>
<dbReference type="CDD" id="cd06267">
    <property type="entry name" value="PBP1_LacI_sugar_binding-like"/>
    <property type="match status" value="1"/>
</dbReference>
<accession>A0A239JZ79</accession>
<dbReference type="SMART" id="SM00354">
    <property type="entry name" value="HTH_LACI"/>
    <property type="match status" value="1"/>
</dbReference>
<name>A0A239JZ79_9BURK</name>
<keyword evidence="6" id="KW-1185">Reference proteome</keyword>
<dbReference type="GO" id="GO:0003700">
    <property type="term" value="F:DNA-binding transcription factor activity"/>
    <property type="evidence" value="ECO:0007669"/>
    <property type="project" value="TreeGrafter"/>
</dbReference>
<dbReference type="InterPro" id="IPR010982">
    <property type="entry name" value="Lambda_DNA-bd_dom_sf"/>
</dbReference>
<dbReference type="RefSeq" id="WP_089400686.1">
    <property type="nucleotide sequence ID" value="NZ_FZOT01000014.1"/>
</dbReference>
<sequence>MTDTLAPRRRPTIRDVAQHADVNASTVSRALNPDTRHLLGEEVVKRVLESARHLGYRPNKAAAALRGGRSHLIGMLLPDITNPVFPPIVRGLEEELRGHGFSVMVASSGGNSAEQDQLLERMMGSMVDGLVIATASRQDYLVQRCLQENMPAVLVNRGEDARHVPEVVNDDFLSMKLAVDHLLALGHACIAHLSGPARLATGAGRSLGFRLAMEAADAEGIELACAEFTREAGALACAALLDRHAGITAIVAANDLIALGCYDTLKARGLRCPQDISIIGHNDMPLVDMLDPPLTTLRIQHLEMGRQAARLLLNHLQNPGTTPVRITLAPQLMARGSTAPPARRHNPATG</sequence>
<gene>
    <name evidence="5" type="ORF">SAMN06265795_11463</name>
</gene>
<evidence type="ECO:0000259" key="4">
    <source>
        <dbReference type="PROSITE" id="PS50932"/>
    </source>
</evidence>
<dbReference type="InterPro" id="IPR001761">
    <property type="entry name" value="Peripla_BP/Lac1_sug-bd_dom"/>
</dbReference>
<dbReference type="PROSITE" id="PS50932">
    <property type="entry name" value="HTH_LACI_2"/>
    <property type="match status" value="1"/>
</dbReference>
<dbReference type="Gene3D" id="3.40.50.2300">
    <property type="match status" value="2"/>
</dbReference>
<dbReference type="Gene3D" id="1.10.260.40">
    <property type="entry name" value="lambda repressor-like DNA-binding domains"/>
    <property type="match status" value="1"/>
</dbReference>
<dbReference type="AlphaFoldDB" id="A0A239JZ79"/>
<keyword evidence="1" id="KW-0805">Transcription regulation</keyword>